<name>A0A6J5UTN7_PRUAR</name>
<evidence type="ECO:0000313" key="2">
    <source>
        <dbReference type="EMBL" id="CAB4279999.1"/>
    </source>
</evidence>
<gene>
    <name evidence="2" type="ORF">CURHAP_LOCUS32696</name>
</gene>
<dbReference type="EMBL" id="CAEKDK010000005">
    <property type="protein sequence ID" value="CAB4279999.1"/>
    <property type="molecule type" value="Genomic_DNA"/>
</dbReference>
<sequence length="260" mass="28807">MMEPDKFPILVPKKMHNMKCCAYIAAFAVFQTLVILAFGLFALPTETPTVRVRSVAIRSLDYCASDEPFFNITLIAEVAVRNKNFGHFRFDPSTANVTYMGGVTVGNGDITKARASARKTRIMNVTIEVRSAGVLLDGARCLNCDPPALTDHFHCKVWTTFVNKSNAMVQSIVEDFLFFMININSASTVNSAWLLSIKTPFLNSLPELELFGNGFEFKLTVTSIFLVERIPALLYDSGITTCPTVRTWYVAVPALTLLAL</sequence>
<proteinExistence type="predicted"/>
<dbReference type="InterPro" id="IPR055301">
    <property type="entry name" value="Lea14-like_2"/>
</dbReference>
<protein>
    <recommendedName>
        <fullName evidence="4">Late embryogenesis abundant protein LEA-2 subgroup domain-containing protein</fullName>
    </recommendedName>
</protein>
<keyword evidence="1" id="KW-1133">Transmembrane helix</keyword>
<feature type="transmembrane region" description="Helical" evidence="1">
    <location>
        <begin position="21"/>
        <end position="43"/>
    </location>
</feature>
<organism evidence="2 3">
    <name type="scientific">Prunus armeniaca</name>
    <name type="common">Apricot</name>
    <name type="synonym">Armeniaca vulgaris</name>
    <dbReference type="NCBI Taxonomy" id="36596"/>
    <lineage>
        <taxon>Eukaryota</taxon>
        <taxon>Viridiplantae</taxon>
        <taxon>Streptophyta</taxon>
        <taxon>Embryophyta</taxon>
        <taxon>Tracheophyta</taxon>
        <taxon>Spermatophyta</taxon>
        <taxon>Magnoliopsida</taxon>
        <taxon>eudicotyledons</taxon>
        <taxon>Gunneridae</taxon>
        <taxon>Pentapetalae</taxon>
        <taxon>rosids</taxon>
        <taxon>fabids</taxon>
        <taxon>Rosales</taxon>
        <taxon>Rosaceae</taxon>
        <taxon>Amygdaloideae</taxon>
        <taxon>Amygdaleae</taxon>
        <taxon>Prunus</taxon>
    </lineage>
</organism>
<evidence type="ECO:0008006" key="4">
    <source>
        <dbReference type="Google" id="ProtNLM"/>
    </source>
</evidence>
<keyword evidence="1" id="KW-0472">Membrane</keyword>
<keyword evidence="1" id="KW-0812">Transmembrane</keyword>
<dbReference type="AlphaFoldDB" id="A0A6J5UTN7"/>
<dbReference type="PANTHER" id="PTHR31852">
    <property type="entry name" value="LATE EMBRYOGENESIS ABUNDANT (LEA) HYDROXYPROLINE-RICH GLYCOPROTEIN FAMILY"/>
    <property type="match status" value="1"/>
</dbReference>
<dbReference type="Proteomes" id="UP000507222">
    <property type="component" value="Unassembled WGS sequence"/>
</dbReference>
<evidence type="ECO:0000256" key="1">
    <source>
        <dbReference type="SAM" id="Phobius"/>
    </source>
</evidence>
<accession>A0A6J5UTN7</accession>
<reference evidence="2 3" key="1">
    <citation type="submission" date="2020-05" db="EMBL/GenBank/DDBJ databases">
        <authorList>
            <person name="Campoy J."/>
            <person name="Schneeberger K."/>
            <person name="Spophaly S."/>
        </authorList>
    </citation>
    <scope>NUCLEOTIDE SEQUENCE [LARGE SCALE GENOMIC DNA]</scope>
    <source>
        <strain evidence="2">PruArmRojPasFocal</strain>
    </source>
</reference>
<evidence type="ECO:0000313" key="3">
    <source>
        <dbReference type="Proteomes" id="UP000507222"/>
    </source>
</evidence>